<comment type="similarity">
    <text evidence="2">Belongs to the EccD/Snm4 family.</text>
</comment>
<evidence type="ECO:0000256" key="2">
    <source>
        <dbReference type="ARBA" id="ARBA00006162"/>
    </source>
</evidence>
<keyword evidence="6 7" id="KW-0472">Membrane</keyword>
<keyword evidence="3" id="KW-1003">Cell membrane</keyword>
<protein>
    <submittedName>
        <fullName evidence="9">Type VII secretion integral membrane protein EccD</fullName>
    </submittedName>
</protein>
<name>A0A7W7STF1_9ACTN</name>
<evidence type="ECO:0000256" key="5">
    <source>
        <dbReference type="ARBA" id="ARBA00022989"/>
    </source>
</evidence>
<feature type="transmembrane region" description="Helical" evidence="7">
    <location>
        <begin position="325"/>
        <end position="344"/>
    </location>
</feature>
<keyword evidence="4 7" id="KW-0812">Transmembrane</keyword>
<dbReference type="Proteomes" id="UP000578819">
    <property type="component" value="Unassembled WGS sequence"/>
</dbReference>
<dbReference type="AlphaFoldDB" id="A0A7W7STF1"/>
<evidence type="ECO:0000256" key="1">
    <source>
        <dbReference type="ARBA" id="ARBA00004651"/>
    </source>
</evidence>
<feature type="transmembrane region" description="Helical" evidence="7">
    <location>
        <begin position="238"/>
        <end position="259"/>
    </location>
</feature>
<dbReference type="InterPro" id="IPR024962">
    <property type="entry name" value="YukD-like"/>
</dbReference>
<organism evidence="9 10">
    <name type="scientific">Micromonospora polyrhachis</name>
    <dbReference type="NCBI Taxonomy" id="1282883"/>
    <lineage>
        <taxon>Bacteria</taxon>
        <taxon>Bacillati</taxon>
        <taxon>Actinomycetota</taxon>
        <taxon>Actinomycetes</taxon>
        <taxon>Micromonosporales</taxon>
        <taxon>Micromonosporaceae</taxon>
        <taxon>Micromonospora</taxon>
    </lineage>
</organism>
<dbReference type="InterPro" id="IPR006707">
    <property type="entry name" value="T7SS_EccD"/>
</dbReference>
<evidence type="ECO:0000313" key="9">
    <source>
        <dbReference type="EMBL" id="MBB4960236.1"/>
    </source>
</evidence>
<evidence type="ECO:0000259" key="8">
    <source>
        <dbReference type="Pfam" id="PF19053"/>
    </source>
</evidence>
<dbReference type="GO" id="GO:0005886">
    <property type="term" value="C:plasma membrane"/>
    <property type="evidence" value="ECO:0007669"/>
    <property type="project" value="UniProtKB-SubCell"/>
</dbReference>
<feature type="transmembrane region" description="Helical" evidence="7">
    <location>
        <begin position="124"/>
        <end position="143"/>
    </location>
</feature>
<feature type="transmembrane region" description="Helical" evidence="7">
    <location>
        <begin position="431"/>
        <end position="457"/>
    </location>
</feature>
<feature type="transmembrane region" description="Helical" evidence="7">
    <location>
        <begin position="350"/>
        <end position="367"/>
    </location>
</feature>
<dbReference type="PIRSF" id="PIRSF017804">
    <property type="entry name" value="Secretion_EccD1"/>
    <property type="match status" value="1"/>
</dbReference>
<dbReference type="Pfam" id="PF19053">
    <property type="entry name" value="EccD"/>
    <property type="match status" value="1"/>
</dbReference>
<feature type="transmembrane region" description="Helical" evidence="7">
    <location>
        <begin position="265"/>
        <end position="284"/>
    </location>
</feature>
<evidence type="ECO:0000256" key="6">
    <source>
        <dbReference type="ARBA" id="ARBA00023136"/>
    </source>
</evidence>
<feature type="domain" description="EccD-like transmembrane" evidence="8">
    <location>
        <begin position="119"/>
        <end position="460"/>
    </location>
</feature>
<feature type="transmembrane region" description="Helical" evidence="7">
    <location>
        <begin position="402"/>
        <end position="419"/>
    </location>
</feature>
<dbReference type="Pfam" id="PF08817">
    <property type="entry name" value="YukD"/>
    <property type="match status" value="1"/>
</dbReference>
<accession>A0A7W7STF1</accession>
<dbReference type="InterPro" id="IPR044049">
    <property type="entry name" value="EccD_transm"/>
</dbReference>
<feature type="transmembrane region" description="Helical" evidence="7">
    <location>
        <begin position="155"/>
        <end position="173"/>
    </location>
</feature>
<reference evidence="9 10" key="1">
    <citation type="submission" date="2020-08" db="EMBL/GenBank/DDBJ databases">
        <title>Sequencing the genomes of 1000 actinobacteria strains.</title>
        <authorList>
            <person name="Klenk H.-P."/>
        </authorList>
    </citation>
    <scope>NUCLEOTIDE SEQUENCE [LARGE SCALE GENOMIC DNA]</scope>
    <source>
        <strain evidence="9 10">DSM 45886</strain>
    </source>
</reference>
<evidence type="ECO:0000256" key="7">
    <source>
        <dbReference type="SAM" id="Phobius"/>
    </source>
</evidence>
<proteinExistence type="inferred from homology"/>
<keyword evidence="5 7" id="KW-1133">Transmembrane helix</keyword>
<dbReference type="Gene3D" id="3.10.20.90">
    <property type="entry name" value="Phosphatidylinositol 3-kinase Catalytic Subunit, Chain A, domain 1"/>
    <property type="match status" value="1"/>
</dbReference>
<dbReference type="EMBL" id="JACHJW010000001">
    <property type="protein sequence ID" value="MBB4960236.1"/>
    <property type="molecule type" value="Genomic_DNA"/>
</dbReference>
<feature type="transmembrane region" description="Helical" evidence="7">
    <location>
        <begin position="379"/>
        <end position="396"/>
    </location>
</feature>
<dbReference type="RefSeq" id="WP_184536047.1">
    <property type="nucleotide sequence ID" value="NZ_JACHJW010000001.1"/>
</dbReference>
<comment type="subcellular location">
    <subcellularLocation>
        <location evidence="1">Cell membrane</location>
        <topology evidence="1">Multi-pass membrane protein</topology>
    </subcellularLocation>
</comment>
<feature type="transmembrane region" description="Helical" evidence="7">
    <location>
        <begin position="211"/>
        <end position="231"/>
    </location>
</feature>
<dbReference type="NCBIfam" id="TIGR03920">
    <property type="entry name" value="T7SS_EccD"/>
    <property type="match status" value="1"/>
</dbReference>
<keyword evidence="10" id="KW-1185">Reference proteome</keyword>
<feature type="transmembrane region" description="Helical" evidence="7">
    <location>
        <begin position="185"/>
        <end position="205"/>
    </location>
</feature>
<evidence type="ECO:0000313" key="10">
    <source>
        <dbReference type="Proteomes" id="UP000578819"/>
    </source>
</evidence>
<comment type="caution">
    <text evidence="9">The sequence shown here is derived from an EMBL/GenBank/DDBJ whole genome shotgun (WGS) entry which is preliminary data.</text>
</comment>
<gene>
    <name evidence="9" type="ORF">FHR38_003969</name>
</gene>
<sequence>MTDTEVGLVRVVVVTPRRHLDLALPGQLTLAMLLPAVLSHAGDEATHQAGEQGGWLLRRTDGTPLDVGRGLTAQGVRDGDVLHLVHAQVDWPEPEYDDVVEVIAASARQGGLVWSTGVSRWTGTVAMGVLVAAALAVCLRTAVQSETAAQSSIGAWWGLGLAIGCLTGGILLTRAYDEPDIGRTVAGYGLVAAFVGGLLVLPRTGPGPELAAPHLLTGFALLLLAGTVGYLGSSGRRWLFVAAMVAGVAGAGGALVALSPLDLPSTAAVTVSVLLLLTPTWPAIAGRLGRLPLPAFPRSTSELLQDAPPTPAAVTFGVIAQADDMLTGLLAGATAVIAPGLVALGLADGLAAPVLGGVVTAACLLRARLFPAVRHRLPMLLAGLTGLVALSLRLPVEDPPGWSLLALVGSATVVLALGLRRNRSSVYLGRAAELLDILLLLAVVPLVCGVLGLYAVMRGLAG</sequence>
<evidence type="ECO:0000256" key="3">
    <source>
        <dbReference type="ARBA" id="ARBA00022475"/>
    </source>
</evidence>
<evidence type="ECO:0000256" key="4">
    <source>
        <dbReference type="ARBA" id="ARBA00022692"/>
    </source>
</evidence>